<evidence type="ECO:0000259" key="4">
    <source>
        <dbReference type="PROSITE" id="PS51891"/>
    </source>
</evidence>
<protein>
    <recommendedName>
        <fullName evidence="4">CENP-V/GFA domain-containing protein</fullName>
    </recommendedName>
</protein>
<organism evidence="5">
    <name type="scientific">hydrothermal vent metagenome</name>
    <dbReference type="NCBI Taxonomy" id="652676"/>
    <lineage>
        <taxon>unclassified sequences</taxon>
        <taxon>metagenomes</taxon>
        <taxon>ecological metagenomes</taxon>
    </lineage>
</organism>
<dbReference type="InterPro" id="IPR011057">
    <property type="entry name" value="Mss4-like_sf"/>
</dbReference>
<dbReference type="Gene3D" id="2.170.150.70">
    <property type="match status" value="1"/>
</dbReference>
<dbReference type="EMBL" id="UOFP01000194">
    <property type="protein sequence ID" value="VAW87717.1"/>
    <property type="molecule type" value="Genomic_DNA"/>
</dbReference>
<evidence type="ECO:0000256" key="1">
    <source>
        <dbReference type="ARBA" id="ARBA00005495"/>
    </source>
</evidence>
<name>A0A3B0ZK94_9ZZZZ</name>
<comment type="similarity">
    <text evidence="1">Belongs to the Gfa family.</text>
</comment>
<sequence>MIMHYKGSCSCNRWQVEIEVTRSLKEFNLRVCDCNYCQNNPSEIISDPNMIIEFVGGETSIIQNGDQLANFYYCDYCGDFLAVGYNLNSQLRGAVNSNLLYSSNQLGKPIQIQPRLLSSDEKIDRWGKLWGVLNGV</sequence>
<gene>
    <name evidence="5" type="ORF">MNBD_GAMMA18-495</name>
</gene>
<dbReference type="SUPFAM" id="SSF51316">
    <property type="entry name" value="Mss4-like"/>
    <property type="match status" value="1"/>
</dbReference>
<dbReference type="GO" id="GO:0016846">
    <property type="term" value="F:carbon-sulfur lyase activity"/>
    <property type="evidence" value="ECO:0007669"/>
    <property type="project" value="InterPro"/>
</dbReference>
<evidence type="ECO:0000313" key="5">
    <source>
        <dbReference type="EMBL" id="VAW87717.1"/>
    </source>
</evidence>
<evidence type="ECO:0000256" key="3">
    <source>
        <dbReference type="ARBA" id="ARBA00022833"/>
    </source>
</evidence>
<proteinExistence type="inferred from homology"/>
<evidence type="ECO:0000256" key="2">
    <source>
        <dbReference type="ARBA" id="ARBA00022723"/>
    </source>
</evidence>
<dbReference type="InterPro" id="IPR006913">
    <property type="entry name" value="CENP-V/GFA"/>
</dbReference>
<dbReference type="GO" id="GO:0046872">
    <property type="term" value="F:metal ion binding"/>
    <property type="evidence" value="ECO:0007669"/>
    <property type="project" value="UniProtKB-KW"/>
</dbReference>
<dbReference type="PROSITE" id="PS51891">
    <property type="entry name" value="CENP_V_GFA"/>
    <property type="match status" value="1"/>
</dbReference>
<keyword evidence="3" id="KW-0862">Zinc</keyword>
<reference evidence="5" key="1">
    <citation type="submission" date="2018-06" db="EMBL/GenBank/DDBJ databases">
        <authorList>
            <person name="Zhirakovskaya E."/>
        </authorList>
    </citation>
    <scope>NUCLEOTIDE SEQUENCE</scope>
</reference>
<keyword evidence="2" id="KW-0479">Metal-binding</keyword>
<feature type="domain" description="CENP-V/GFA" evidence="4">
    <location>
        <begin position="5"/>
        <end position="116"/>
    </location>
</feature>
<accession>A0A3B0ZK94</accession>
<dbReference type="AlphaFoldDB" id="A0A3B0ZK94"/>